<dbReference type="RefSeq" id="WP_123235667.1">
    <property type="nucleotide sequence ID" value="NZ_RJSG01000006.1"/>
</dbReference>
<dbReference type="Gene3D" id="3.40.50.1240">
    <property type="entry name" value="Phosphoglycerate mutase-like"/>
    <property type="match status" value="1"/>
</dbReference>
<dbReference type="InterPro" id="IPR029033">
    <property type="entry name" value="His_PPase_superfam"/>
</dbReference>
<gene>
    <name evidence="2" type="ORF">EFL95_18915</name>
</gene>
<evidence type="ECO:0000313" key="3">
    <source>
        <dbReference type="Proteomes" id="UP000277094"/>
    </source>
</evidence>
<dbReference type="OrthoDB" id="280692at2"/>
<reference evidence="2 3" key="1">
    <citation type="submission" date="2018-11" db="EMBL/GenBank/DDBJ databases">
        <authorList>
            <person name="Li F."/>
        </authorList>
    </citation>
    <scope>NUCLEOTIDE SEQUENCE [LARGE SCALE GENOMIC DNA]</scope>
    <source>
        <strain evidence="2 3">KIS18-7</strain>
    </source>
</reference>
<dbReference type="EMBL" id="RJSG01000006">
    <property type="protein sequence ID" value="RNL75479.1"/>
    <property type="molecule type" value="Genomic_DNA"/>
</dbReference>
<dbReference type="Pfam" id="PF00300">
    <property type="entry name" value="His_Phos_1"/>
    <property type="match status" value="1"/>
</dbReference>
<dbReference type="SUPFAM" id="SSF53254">
    <property type="entry name" value="Phosphoglycerate mutase-like"/>
    <property type="match status" value="1"/>
</dbReference>
<dbReference type="PANTHER" id="PTHR20935:SF0">
    <property type="entry name" value="SERINE_THREONINE-PROTEIN PHOSPHATASE PGAM5, MITOCHONDRIAL"/>
    <property type="match status" value="1"/>
</dbReference>
<sequence length="216" mass="23099">MGQILLVRHGQASFGSADYDALSPLGFEQSRMLGEALGARGIVADAVVHGTMRRHRETAETCAAAAGWSAAATVDPGWDEFDFLSVLAVHPHEYGPEPTKAQFQLIFEEATGAWIAGADREYAETFTGFSARVHEALERVRLFDGTVAVFTSGGPIGWAVSEVLAEGGSADLWTRLNRMAVNSALTRLVSGSRGLNLLTYNDQSHLDGVAGAVTYR</sequence>
<dbReference type="Proteomes" id="UP000277094">
    <property type="component" value="Unassembled WGS sequence"/>
</dbReference>
<dbReference type="AlphaFoldDB" id="A0A3N0DII3"/>
<proteinExistence type="predicted"/>
<protein>
    <submittedName>
        <fullName evidence="2">Phosphoglycerate mutase</fullName>
    </submittedName>
</protein>
<dbReference type="InterPro" id="IPR051021">
    <property type="entry name" value="Mito_Ser/Thr_phosphatase"/>
</dbReference>
<accession>A0A3N0DII3</accession>
<organism evidence="2 3">
    <name type="scientific">Nocardioides marmorisolisilvae</name>
    <dbReference type="NCBI Taxonomy" id="1542737"/>
    <lineage>
        <taxon>Bacteria</taxon>
        <taxon>Bacillati</taxon>
        <taxon>Actinomycetota</taxon>
        <taxon>Actinomycetes</taxon>
        <taxon>Propionibacteriales</taxon>
        <taxon>Nocardioidaceae</taxon>
        <taxon>Nocardioides</taxon>
    </lineage>
</organism>
<dbReference type="InterPro" id="IPR013078">
    <property type="entry name" value="His_Pase_superF_clade-1"/>
</dbReference>
<evidence type="ECO:0000313" key="2">
    <source>
        <dbReference type="EMBL" id="RNL75479.1"/>
    </source>
</evidence>
<comment type="caution">
    <text evidence="2">The sequence shown here is derived from an EMBL/GenBank/DDBJ whole genome shotgun (WGS) entry which is preliminary data.</text>
</comment>
<dbReference type="GO" id="GO:0016787">
    <property type="term" value="F:hydrolase activity"/>
    <property type="evidence" value="ECO:0007669"/>
    <property type="project" value="UniProtKB-KW"/>
</dbReference>
<dbReference type="PANTHER" id="PTHR20935">
    <property type="entry name" value="PHOSPHOGLYCERATE MUTASE-RELATED"/>
    <property type="match status" value="1"/>
</dbReference>
<evidence type="ECO:0000256" key="1">
    <source>
        <dbReference type="ARBA" id="ARBA00022801"/>
    </source>
</evidence>
<name>A0A3N0DII3_9ACTN</name>
<keyword evidence="1" id="KW-0378">Hydrolase</keyword>
<keyword evidence="3" id="KW-1185">Reference proteome</keyword>
<dbReference type="SMART" id="SM00855">
    <property type="entry name" value="PGAM"/>
    <property type="match status" value="1"/>
</dbReference>